<sequence length="199" mass="21505">MLEQVWATINEGRNGEARALLETDPALLASDDGQHTLGYILAHEGLLGEARAVYARLRHAYAGQPKEHIFVHQQGMVERLAGDHQRALQLFMEERALIDVLPGDRAFERAVNGYEVGVNRLALGEIEAARSALCAALNDARTADDLVTTACVHRALGDFAAQTGDPATARSEYDLAHAAFESAGADRAAHEVQARRAAL</sequence>
<protein>
    <recommendedName>
        <fullName evidence="3">Tetratricopeptide repeat protein</fullName>
    </recommendedName>
</protein>
<dbReference type="RefSeq" id="WP_264777198.1">
    <property type="nucleotide sequence ID" value="NZ_AP026560.1"/>
</dbReference>
<dbReference type="Gene3D" id="1.25.40.10">
    <property type="entry name" value="Tetratricopeptide repeat domain"/>
    <property type="match status" value="1"/>
</dbReference>
<keyword evidence="2" id="KW-1185">Reference proteome</keyword>
<gene>
    <name evidence="1" type="ORF">DAETH_14020</name>
</gene>
<evidence type="ECO:0000313" key="1">
    <source>
        <dbReference type="EMBL" id="BDP41433.1"/>
    </source>
</evidence>
<accession>A0ABN6RFG7</accession>
<dbReference type="EMBL" id="AP026560">
    <property type="protein sequence ID" value="BDP41433.1"/>
    <property type="molecule type" value="Genomic_DNA"/>
</dbReference>
<organism evidence="1 2">
    <name type="scientific">Deinococcus aetherius</name>
    <dbReference type="NCBI Taxonomy" id="200252"/>
    <lineage>
        <taxon>Bacteria</taxon>
        <taxon>Thermotogati</taxon>
        <taxon>Deinococcota</taxon>
        <taxon>Deinococci</taxon>
        <taxon>Deinococcales</taxon>
        <taxon>Deinococcaceae</taxon>
        <taxon>Deinococcus</taxon>
    </lineage>
</organism>
<reference evidence="1" key="1">
    <citation type="submission" date="2022-07" db="EMBL/GenBank/DDBJ databases">
        <title>Complete Genome Sequence of the Radioresistant Bacterium Deinococcus aetherius ST0316, Isolated from the Air Dust collected in Lower Stratosphere above Japan.</title>
        <authorList>
            <person name="Satoh K."/>
            <person name="Hagiwara K."/>
            <person name="Katsumata K."/>
            <person name="Kubo A."/>
            <person name="Yokobori S."/>
            <person name="Yamagishi A."/>
            <person name="Oono Y."/>
            <person name="Narumi I."/>
        </authorList>
    </citation>
    <scope>NUCLEOTIDE SEQUENCE</scope>
    <source>
        <strain evidence="1">ST0316</strain>
    </source>
</reference>
<proteinExistence type="predicted"/>
<dbReference type="SUPFAM" id="SSF48452">
    <property type="entry name" value="TPR-like"/>
    <property type="match status" value="1"/>
</dbReference>
<evidence type="ECO:0008006" key="3">
    <source>
        <dbReference type="Google" id="ProtNLM"/>
    </source>
</evidence>
<dbReference type="Proteomes" id="UP001064971">
    <property type="component" value="Chromosome"/>
</dbReference>
<evidence type="ECO:0000313" key="2">
    <source>
        <dbReference type="Proteomes" id="UP001064971"/>
    </source>
</evidence>
<name>A0ABN6RFG7_9DEIO</name>
<dbReference type="InterPro" id="IPR011990">
    <property type="entry name" value="TPR-like_helical_dom_sf"/>
</dbReference>